<evidence type="ECO:0000313" key="1">
    <source>
        <dbReference type="EMBL" id="MFB9950285.1"/>
    </source>
</evidence>
<keyword evidence="2" id="KW-1185">Reference proteome</keyword>
<name>A0ABV6AI70_9HYPH</name>
<comment type="caution">
    <text evidence="1">The sequence shown here is derived from an EMBL/GenBank/DDBJ whole genome shotgun (WGS) entry which is preliminary data.</text>
</comment>
<dbReference type="Proteomes" id="UP001589692">
    <property type="component" value="Unassembled WGS sequence"/>
</dbReference>
<dbReference type="EMBL" id="JBHMAA010000016">
    <property type="protein sequence ID" value="MFB9950285.1"/>
    <property type="molecule type" value="Genomic_DNA"/>
</dbReference>
<protein>
    <submittedName>
        <fullName evidence="1">Uncharacterized protein</fullName>
    </submittedName>
</protein>
<reference evidence="1 2" key="1">
    <citation type="submission" date="2024-09" db="EMBL/GenBank/DDBJ databases">
        <authorList>
            <person name="Sun Q."/>
            <person name="Mori K."/>
        </authorList>
    </citation>
    <scope>NUCLEOTIDE SEQUENCE [LARGE SCALE GENOMIC DNA]</scope>
    <source>
        <strain evidence="1 2">TBRC 4938</strain>
    </source>
</reference>
<accession>A0ABV6AI70</accession>
<evidence type="ECO:0000313" key="2">
    <source>
        <dbReference type="Proteomes" id="UP001589692"/>
    </source>
</evidence>
<proteinExistence type="predicted"/>
<organism evidence="1 2">
    <name type="scientific">Rhizobium puerariae</name>
    <dbReference type="NCBI Taxonomy" id="1585791"/>
    <lineage>
        <taxon>Bacteria</taxon>
        <taxon>Pseudomonadati</taxon>
        <taxon>Pseudomonadota</taxon>
        <taxon>Alphaproteobacteria</taxon>
        <taxon>Hyphomicrobiales</taxon>
        <taxon>Rhizobiaceae</taxon>
        <taxon>Rhizobium/Agrobacterium group</taxon>
        <taxon>Rhizobium</taxon>
    </lineage>
</organism>
<dbReference type="RefSeq" id="WP_377262403.1">
    <property type="nucleotide sequence ID" value="NZ_JBHMAA010000016.1"/>
</dbReference>
<sequence length="51" mass="5511">MLDFGVFLTGVSIMPADGDLPPAPPAGYVFLTDDDGAYLTDDDHAFLMEFE</sequence>
<gene>
    <name evidence="1" type="ORF">ACFFP0_15610</name>
</gene>